<organism evidence="1 2">
    <name type="scientific">Prorocentrum cordatum</name>
    <dbReference type="NCBI Taxonomy" id="2364126"/>
    <lineage>
        <taxon>Eukaryota</taxon>
        <taxon>Sar</taxon>
        <taxon>Alveolata</taxon>
        <taxon>Dinophyceae</taxon>
        <taxon>Prorocentrales</taxon>
        <taxon>Prorocentraceae</taxon>
        <taxon>Prorocentrum</taxon>
    </lineage>
</organism>
<reference evidence="1" key="1">
    <citation type="submission" date="2023-10" db="EMBL/GenBank/DDBJ databases">
        <authorList>
            <person name="Chen Y."/>
            <person name="Shah S."/>
            <person name="Dougan E. K."/>
            <person name="Thang M."/>
            <person name="Chan C."/>
        </authorList>
    </citation>
    <scope>NUCLEOTIDE SEQUENCE [LARGE SCALE GENOMIC DNA]</scope>
</reference>
<proteinExistence type="predicted"/>
<sequence>MSLYDVRFAEEEVVVLRTIIKTEVYYEDEAYQVFAEIAEPRRREIWMEARQLKAAREGDRDLFDQERGSTILQDQECKIGVRSRKPALANSKVHFFSFGEFDFSSASHATFLEELSDAISQVRADAFAGATPREMGSHGVVDAAAAQAFIGKPDQQQM</sequence>
<name>A0ABN9VVM1_9DINO</name>
<feature type="non-terminal residue" evidence="1">
    <location>
        <position position="158"/>
    </location>
</feature>
<evidence type="ECO:0000313" key="2">
    <source>
        <dbReference type="Proteomes" id="UP001189429"/>
    </source>
</evidence>
<dbReference type="EMBL" id="CAUYUJ010017749">
    <property type="protein sequence ID" value="CAK0877536.1"/>
    <property type="molecule type" value="Genomic_DNA"/>
</dbReference>
<dbReference type="Proteomes" id="UP001189429">
    <property type="component" value="Unassembled WGS sequence"/>
</dbReference>
<accession>A0ABN9VVM1</accession>
<evidence type="ECO:0000313" key="1">
    <source>
        <dbReference type="EMBL" id="CAK0877536.1"/>
    </source>
</evidence>
<comment type="caution">
    <text evidence="1">The sequence shown here is derived from an EMBL/GenBank/DDBJ whole genome shotgun (WGS) entry which is preliminary data.</text>
</comment>
<gene>
    <name evidence="1" type="ORF">PCOR1329_LOCUS61571</name>
</gene>
<keyword evidence="2" id="KW-1185">Reference proteome</keyword>
<protein>
    <submittedName>
        <fullName evidence="1">Uncharacterized protein</fullName>
    </submittedName>
</protein>